<evidence type="ECO:0000259" key="1">
    <source>
        <dbReference type="Pfam" id="PF01571"/>
    </source>
</evidence>
<dbReference type="PANTHER" id="PTHR43757">
    <property type="entry name" value="AMINOMETHYLTRANSFERASE"/>
    <property type="match status" value="1"/>
</dbReference>
<comment type="caution">
    <text evidence="2">The sequence shown here is derived from an EMBL/GenBank/DDBJ whole genome shotgun (WGS) entry which is preliminary data.</text>
</comment>
<dbReference type="PIRSF" id="PIRSF006487">
    <property type="entry name" value="GcvT"/>
    <property type="match status" value="1"/>
</dbReference>
<dbReference type="SUPFAM" id="SSF103025">
    <property type="entry name" value="Folate-binding domain"/>
    <property type="match status" value="1"/>
</dbReference>
<sequence length="368" mass="39319">MTTVTHGTSPLRAVHPDSAEYQTMAGAEVVWRMSDPGEEPGKEYESLRDGVGLIDWGTSRLVEVRGDHVEWLQRLLTRDVEYLAGERTVCSLVLDEAGRVVDIVTVYGRDGGVLLESSVGGGERLWAHMTACADDGVELVDRSGELTVVGLEGPSAWRIISQVFGESLSIMPYESTADTEFGGRPVLLARTGVTGEYGYKVIADHDTARAFWKSASVDATPVGLEAVETAMLEIRQPIMQREVTDELGVIAQGLNWLVDSGKESFTGRAAMMAEYEGGAAVQTIGFAGAPDGTPPPRGTRVLADGRPVGSVVHAVVSGRLGAVLGLMRIEVSLAAAGLPFTIDHEGGLEVETLNTPYVRPKSWITPIS</sequence>
<dbReference type="InterPro" id="IPR027266">
    <property type="entry name" value="TrmE/GcvT-like"/>
</dbReference>
<dbReference type="OrthoDB" id="2055370at2"/>
<dbReference type="GO" id="GO:0005829">
    <property type="term" value="C:cytosol"/>
    <property type="evidence" value="ECO:0007669"/>
    <property type="project" value="TreeGrafter"/>
</dbReference>
<dbReference type="SUPFAM" id="SSF101790">
    <property type="entry name" value="Aminomethyltransferase beta-barrel domain"/>
    <property type="match status" value="1"/>
</dbReference>
<dbReference type="Gene3D" id="3.30.1360.120">
    <property type="entry name" value="Probable tRNA modification gtpase trme, domain 1"/>
    <property type="match status" value="1"/>
</dbReference>
<accession>A0A4R4N5F3</accession>
<feature type="domain" description="GCVT N-terminal" evidence="1">
    <location>
        <begin position="41"/>
        <end position="260"/>
    </location>
</feature>
<keyword evidence="3" id="KW-1185">Reference proteome</keyword>
<dbReference type="Proteomes" id="UP000295157">
    <property type="component" value="Unassembled WGS sequence"/>
</dbReference>
<reference evidence="2 3" key="1">
    <citation type="submission" date="2019-02" db="EMBL/GenBank/DDBJ databases">
        <title>Draft genome sequences of novel Actinobacteria.</title>
        <authorList>
            <person name="Sahin N."/>
            <person name="Ay H."/>
            <person name="Saygin H."/>
        </authorList>
    </citation>
    <scope>NUCLEOTIDE SEQUENCE [LARGE SCALE GENOMIC DNA]</scope>
    <source>
        <strain evidence="2 3">KC201</strain>
    </source>
</reference>
<dbReference type="InterPro" id="IPR029043">
    <property type="entry name" value="GcvT/YgfZ_C"/>
</dbReference>
<evidence type="ECO:0000313" key="3">
    <source>
        <dbReference type="Proteomes" id="UP000295157"/>
    </source>
</evidence>
<dbReference type="GO" id="GO:0016740">
    <property type="term" value="F:transferase activity"/>
    <property type="evidence" value="ECO:0007669"/>
    <property type="project" value="UniProtKB-KW"/>
</dbReference>
<dbReference type="RefSeq" id="WP_132335229.1">
    <property type="nucleotide sequence ID" value="NZ_SMJZ01000098.1"/>
</dbReference>
<dbReference type="InterPro" id="IPR028896">
    <property type="entry name" value="GcvT/YgfZ/DmdA"/>
</dbReference>
<dbReference type="Pfam" id="PF01571">
    <property type="entry name" value="GCV_T"/>
    <property type="match status" value="1"/>
</dbReference>
<proteinExistence type="predicted"/>
<keyword evidence="2" id="KW-0808">Transferase</keyword>
<protein>
    <submittedName>
        <fullName evidence="2">Aminomethyl transferase family protein</fullName>
    </submittedName>
</protein>
<name>A0A4R4N5F3_9ACTN</name>
<dbReference type="PANTHER" id="PTHR43757:SF2">
    <property type="entry name" value="AMINOMETHYLTRANSFERASE, MITOCHONDRIAL"/>
    <property type="match status" value="1"/>
</dbReference>
<dbReference type="InterPro" id="IPR006222">
    <property type="entry name" value="GCVT_N"/>
</dbReference>
<gene>
    <name evidence="2" type="ORF">E1267_24200</name>
</gene>
<evidence type="ECO:0000313" key="2">
    <source>
        <dbReference type="EMBL" id="TDC04029.1"/>
    </source>
</evidence>
<dbReference type="EMBL" id="SMJZ01000098">
    <property type="protein sequence ID" value="TDC04029.1"/>
    <property type="molecule type" value="Genomic_DNA"/>
</dbReference>
<dbReference type="AlphaFoldDB" id="A0A4R4N5F3"/>
<organism evidence="2 3">
    <name type="scientific">Nonomuraea longispora</name>
    <dbReference type="NCBI Taxonomy" id="1848320"/>
    <lineage>
        <taxon>Bacteria</taxon>
        <taxon>Bacillati</taxon>
        <taxon>Actinomycetota</taxon>
        <taxon>Actinomycetes</taxon>
        <taxon>Streptosporangiales</taxon>
        <taxon>Streptosporangiaceae</taxon>
        <taxon>Nonomuraea</taxon>
    </lineage>
</organism>